<evidence type="ECO:0000256" key="5">
    <source>
        <dbReference type="ARBA" id="ARBA00023136"/>
    </source>
</evidence>
<evidence type="ECO:0000256" key="1">
    <source>
        <dbReference type="ARBA" id="ARBA00004651"/>
    </source>
</evidence>
<evidence type="ECO:0008006" key="8">
    <source>
        <dbReference type="Google" id="ProtNLM"/>
    </source>
</evidence>
<evidence type="ECO:0000313" key="7">
    <source>
        <dbReference type="EMBL" id="HEH35010.1"/>
    </source>
</evidence>
<dbReference type="GO" id="GO:0005886">
    <property type="term" value="C:plasma membrane"/>
    <property type="evidence" value="ECO:0007669"/>
    <property type="project" value="UniProtKB-SubCell"/>
</dbReference>
<keyword evidence="2" id="KW-1003">Cell membrane</keyword>
<proteinExistence type="predicted"/>
<dbReference type="EMBL" id="DSLA01000037">
    <property type="protein sequence ID" value="HEH35010.1"/>
    <property type="molecule type" value="Genomic_DNA"/>
</dbReference>
<dbReference type="GO" id="GO:0022857">
    <property type="term" value="F:transmembrane transporter activity"/>
    <property type="evidence" value="ECO:0007669"/>
    <property type="project" value="InterPro"/>
</dbReference>
<dbReference type="Pfam" id="PF02653">
    <property type="entry name" value="BPD_transp_2"/>
    <property type="match status" value="1"/>
</dbReference>
<name>A0A7J2THA7_ARCFL</name>
<feature type="transmembrane region" description="Helical" evidence="6">
    <location>
        <begin position="113"/>
        <end position="134"/>
    </location>
</feature>
<dbReference type="InterPro" id="IPR001851">
    <property type="entry name" value="ABC_transp_permease"/>
</dbReference>
<feature type="transmembrane region" description="Helical" evidence="6">
    <location>
        <begin position="74"/>
        <end position="93"/>
    </location>
</feature>
<comment type="caution">
    <text evidence="7">The sequence shown here is derived from an EMBL/GenBank/DDBJ whole genome shotgun (WGS) entry which is preliminary data.</text>
</comment>
<organism evidence="7">
    <name type="scientific">Archaeoglobus fulgidus</name>
    <dbReference type="NCBI Taxonomy" id="2234"/>
    <lineage>
        <taxon>Archaea</taxon>
        <taxon>Methanobacteriati</taxon>
        <taxon>Methanobacteriota</taxon>
        <taxon>Archaeoglobi</taxon>
        <taxon>Archaeoglobales</taxon>
        <taxon>Archaeoglobaceae</taxon>
        <taxon>Archaeoglobus</taxon>
    </lineage>
</organism>
<evidence type="ECO:0000256" key="2">
    <source>
        <dbReference type="ARBA" id="ARBA00022475"/>
    </source>
</evidence>
<feature type="transmembrane region" description="Helical" evidence="6">
    <location>
        <begin position="42"/>
        <end position="62"/>
    </location>
</feature>
<evidence type="ECO:0000256" key="3">
    <source>
        <dbReference type="ARBA" id="ARBA00022692"/>
    </source>
</evidence>
<dbReference type="AlphaFoldDB" id="A0A7J2THA7"/>
<evidence type="ECO:0000256" key="4">
    <source>
        <dbReference type="ARBA" id="ARBA00022989"/>
    </source>
</evidence>
<evidence type="ECO:0000256" key="6">
    <source>
        <dbReference type="SAM" id="Phobius"/>
    </source>
</evidence>
<gene>
    <name evidence="7" type="ORF">ENP88_02405</name>
</gene>
<keyword evidence="5 6" id="KW-0472">Membrane</keyword>
<feature type="transmembrane region" description="Helical" evidence="6">
    <location>
        <begin position="193"/>
        <end position="212"/>
    </location>
</feature>
<sequence length="231" mass="26065">MIVPIFFSAVIYASLAICILLSYRVAKIVNLSLGSIYTLGGYLSLFNSFVSPIFGALIGLLLHIFTRRLDLSRATLFSLGLAIAIEEFLRIIFRAEYILLNYSKIFYFFNYKILFEHFLAFLISAAFLISFLIFELKKSLSKLKLKIIEEDLENAEIYGIDTEKIRAIVLIIVSAFFCCIGSLNLRGGLVTPTIGWLHLIFSLFIATIANAFREKAYILVFPISLGVCLLI</sequence>
<keyword evidence="4 6" id="KW-1133">Transmembrane helix</keyword>
<accession>A0A7J2THA7</accession>
<feature type="transmembrane region" description="Helical" evidence="6">
    <location>
        <begin position="167"/>
        <end position="187"/>
    </location>
</feature>
<comment type="subcellular location">
    <subcellularLocation>
        <location evidence="1">Cell membrane</location>
        <topology evidence="1">Multi-pass membrane protein</topology>
    </subcellularLocation>
</comment>
<reference evidence="7" key="1">
    <citation type="journal article" date="2020" name="mSystems">
        <title>Genome- and Community-Level Interaction Insights into Carbon Utilization and Element Cycling Functions of Hydrothermarchaeota in Hydrothermal Sediment.</title>
        <authorList>
            <person name="Zhou Z."/>
            <person name="Liu Y."/>
            <person name="Xu W."/>
            <person name="Pan J."/>
            <person name="Luo Z.H."/>
            <person name="Li M."/>
        </authorList>
    </citation>
    <scope>NUCLEOTIDE SEQUENCE [LARGE SCALE GENOMIC DNA]</scope>
    <source>
        <strain evidence="7">SpSt-26</strain>
    </source>
</reference>
<protein>
    <recommendedName>
        <fullName evidence="8">Branched-chain amino acid ABC transporter permease</fullName>
    </recommendedName>
</protein>
<keyword evidence="3 6" id="KW-0812">Transmembrane</keyword>